<organism evidence="3 4">
    <name type="scientific">Agrocybe pediades</name>
    <dbReference type="NCBI Taxonomy" id="84607"/>
    <lineage>
        <taxon>Eukaryota</taxon>
        <taxon>Fungi</taxon>
        <taxon>Dikarya</taxon>
        <taxon>Basidiomycota</taxon>
        <taxon>Agaricomycotina</taxon>
        <taxon>Agaricomycetes</taxon>
        <taxon>Agaricomycetidae</taxon>
        <taxon>Agaricales</taxon>
        <taxon>Agaricineae</taxon>
        <taxon>Strophariaceae</taxon>
        <taxon>Agrocybe</taxon>
    </lineage>
</organism>
<keyword evidence="4" id="KW-1185">Reference proteome</keyword>
<dbReference type="Pfam" id="PF00106">
    <property type="entry name" value="adh_short"/>
    <property type="match status" value="1"/>
</dbReference>
<keyword evidence="2" id="KW-0560">Oxidoreductase</keyword>
<evidence type="ECO:0000256" key="2">
    <source>
        <dbReference type="ARBA" id="ARBA00023002"/>
    </source>
</evidence>
<evidence type="ECO:0000313" key="4">
    <source>
        <dbReference type="Proteomes" id="UP000521872"/>
    </source>
</evidence>
<reference evidence="3 4" key="1">
    <citation type="submission" date="2019-12" db="EMBL/GenBank/DDBJ databases">
        <authorList>
            <person name="Floudas D."/>
            <person name="Bentzer J."/>
            <person name="Ahren D."/>
            <person name="Johansson T."/>
            <person name="Persson P."/>
            <person name="Tunlid A."/>
        </authorList>
    </citation>
    <scope>NUCLEOTIDE SEQUENCE [LARGE SCALE GENOMIC DNA]</scope>
    <source>
        <strain evidence="3 4">CBS 102.39</strain>
    </source>
</reference>
<evidence type="ECO:0000313" key="3">
    <source>
        <dbReference type="EMBL" id="KAF4615015.1"/>
    </source>
</evidence>
<dbReference type="EMBL" id="JAACJL010000044">
    <property type="protein sequence ID" value="KAF4615015.1"/>
    <property type="molecule type" value="Genomic_DNA"/>
</dbReference>
<evidence type="ECO:0000256" key="1">
    <source>
        <dbReference type="ARBA" id="ARBA00006484"/>
    </source>
</evidence>
<dbReference type="Proteomes" id="UP000521872">
    <property type="component" value="Unassembled WGS sequence"/>
</dbReference>
<dbReference type="InterPro" id="IPR002347">
    <property type="entry name" value="SDR_fam"/>
</dbReference>
<proteinExistence type="inferred from homology"/>
<gene>
    <name evidence="3" type="ORF">D9613_003490</name>
</gene>
<dbReference type="PANTHER" id="PTHR43976:SF16">
    <property type="entry name" value="SHORT-CHAIN DEHYDROGENASE_REDUCTASE FAMILY PROTEIN"/>
    <property type="match status" value="1"/>
</dbReference>
<evidence type="ECO:0008006" key="5">
    <source>
        <dbReference type="Google" id="ProtNLM"/>
    </source>
</evidence>
<sequence>MARTWLVTGSSSGFGRAIVEAALKQGDRVIATLRKPSVLDDLVAKTSSEQLLVVKCDVSVASDIKNAFEQGVAKFGGMDIVFNNAGYAIFAEVESTPEDAARKMFDVNFWGASNVSREAVRVFRDVNAKGKGGWLFNVCARYLFAYESEDAFLMTFDSKHALEGLTEGLVQELDPTWNIKVTLLELDLFKTKSQDENLFKFPSIKPYAENAAFQGLRSGYEASVAPGDITKAARRVVEVSYLKDKKDAKIPLHWTMGKFATAQGPAKLRNTVKEMEDFESWSDNLMLNEEYKPLVL</sequence>
<dbReference type="InterPro" id="IPR036291">
    <property type="entry name" value="NAD(P)-bd_dom_sf"/>
</dbReference>
<dbReference type="AlphaFoldDB" id="A0A8H4VNY0"/>
<protein>
    <recommendedName>
        <fullName evidence="5">NAD(P)-binding protein</fullName>
    </recommendedName>
</protein>
<dbReference type="InterPro" id="IPR051911">
    <property type="entry name" value="SDR_oxidoreductase"/>
</dbReference>
<dbReference type="Gene3D" id="3.40.50.720">
    <property type="entry name" value="NAD(P)-binding Rossmann-like Domain"/>
    <property type="match status" value="1"/>
</dbReference>
<name>A0A8H4VNY0_9AGAR</name>
<comment type="similarity">
    <text evidence="1">Belongs to the short-chain dehydrogenases/reductases (SDR) family.</text>
</comment>
<dbReference type="SUPFAM" id="SSF51735">
    <property type="entry name" value="NAD(P)-binding Rossmann-fold domains"/>
    <property type="match status" value="1"/>
</dbReference>
<dbReference type="GO" id="GO:0016491">
    <property type="term" value="F:oxidoreductase activity"/>
    <property type="evidence" value="ECO:0007669"/>
    <property type="project" value="UniProtKB-KW"/>
</dbReference>
<comment type="caution">
    <text evidence="3">The sequence shown here is derived from an EMBL/GenBank/DDBJ whole genome shotgun (WGS) entry which is preliminary data.</text>
</comment>
<dbReference type="PRINTS" id="PR00081">
    <property type="entry name" value="GDHRDH"/>
</dbReference>
<accession>A0A8H4VNY0</accession>
<dbReference type="PANTHER" id="PTHR43976">
    <property type="entry name" value="SHORT CHAIN DEHYDROGENASE"/>
    <property type="match status" value="1"/>
</dbReference>